<dbReference type="Pfam" id="PF07885">
    <property type="entry name" value="Ion_trans_2"/>
    <property type="match status" value="1"/>
</dbReference>
<name>A0A1R1YTS2_9FUNG</name>
<evidence type="ECO:0000313" key="5">
    <source>
        <dbReference type="Proteomes" id="UP000187429"/>
    </source>
</evidence>
<accession>A0A1R1YTS2</accession>
<dbReference type="EMBL" id="LSSM01000064">
    <property type="protein sequence ID" value="OMJ30186.1"/>
    <property type="molecule type" value="Genomic_DNA"/>
</dbReference>
<feature type="domain" description="Potassium channel" evidence="3">
    <location>
        <begin position="1"/>
        <end position="42"/>
    </location>
</feature>
<protein>
    <recommendedName>
        <fullName evidence="3">Potassium channel domain-containing protein</fullName>
    </recommendedName>
</protein>
<dbReference type="Proteomes" id="UP000187429">
    <property type="component" value="Unassembled WGS sequence"/>
</dbReference>
<feature type="coiled-coil region" evidence="1">
    <location>
        <begin position="47"/>
        <end position="74"/>
    </location>
</feature>
<dbReference type="Gene3D" id="1.10.287.70">
    <property type="match status" value="1"/>
</dbReference>
<dbReference type="InterPro" id="IPR013099">
    <property type="entry name" value="K_chnl_dom"/>
</dbReference>
<sequence>MSTIGFGDYYPETPWAKVIFAAWFIVALIIMGIYLLNTKKVVTDMLSSKYRKELRKIEKKKRELEKKILQNHTRLNSNASIKPKIKDIVYEWYYHSMLLPSGNSKKKTEIMNNGKYNDPNLGNSAILNQRLSRAGFTDRSIDNIQEFAEKKTEELNVKRMNTRLFVGLSLNIAFQ</sequence>
<dbReference type="AlphaFoldDB" id="A0A1R1YTS2"/>
<gene>
    <name evidence="4" type="ORF">AYI69_g278</name>
</gene>
<organism evidence="4 5">
    <name type="scientific">Smittium culicis</name>
    <dbReference type="NCBI Taxonomy" id="133412"/>
    <lineage>
        <taxon>Eukaryota</taxon>
        <taxon>Fungi</taxon>
        <taxon>Fungi incertae sedis</taxon>
        <taxon>Zoopagomycota</taxon>
        <taxon>Kickxellomycotina</taxon>
        <taxon>Harpellomycetes</taxon>
        <taxon>Harpellales</taxon>
        <taxon>Legeriomycetaceae</taxon>
        <taxon>Smittium</taxon>
    </lineage>
</organism>
<proteinExistence type="predicted"/>
<feature type="transmembrane region" description="Helical" evidence="2">
    <location>
        <begin position="15"/>
        <end position="36"/>
    </location>
</feature>
<keyword evidence="2" id="KW-0472">Membrane</keyword>
<evidence type="ECO:0000256" key="2">
    <source>
        <dbReference type="SAM" id="Phobius"/>
    </source>
</evidence>
<keyword evidence="2" id="KW-0812">Transmembrane</keyword>
<evidence type="ECO:0000259" key="3">
    <source>
        <dbReference type="Pfam" id="PF07885"/>
    </source>
</evidence>
<evidence type="ECO:0000313" key="4">
    <source>
        <dbReference type="EMBL" id="OMJ30186.1"/>
    </source>
</evidence>
<comment type="caution">
    <text evidence="4">The sequence shown here is derived from an EMBL/GenBank/DDBJ whole genome shotgun (WGS) entry which is preliminary data.</text>
</comment>
<evidence type="ECO:0000256" key="1">
    <source>
        <dbReference type="SAM" id="Coils"/>
    </source>
</evidence>
<dbReference type="SUPFAM" id="SSF81324">
    <property type="entry name" value="Voltage-gated potassium channels"/>
    <property type="match status" value="1"/>
</dbReference>
<keyword evidence="5" id="KW-1185">Reference proteome</keyword>
<keyword evidence="2" id="KW-1133">Transmembrane helix</keyword>
<dbReference type="OrthoDB" id="297496at2759"/>
<reference evidence="5" key="1">
    <citation type="submission" date="2017-01" db="EMBL/GenBank/DDBJ databases">
        <authorList>
            <person name="Wang Y."/>
            <person name="White M."/>
            <person name="Kvist S."/>
            <person name="Moncalvo J.-M."/>
        </authorList>
    </citation>
    <scope>NUCLEOTIDE SEQUENCE [LARGE SCALE GENOMIC DNA]</scope>
    <source>
        <strain evidence="5">ID-206-W2</strain>
    </source>
</reference>
<keyword evidence="1" id="KW-0175">Coiled coil</keyword>